<dbReference type="Proteomes" id="UP000215914">
    <property type="component" value="Unassembled WGS sequence"/>
</dbReference>
<organism evidence="1 2">
    <name type="scientific">Helianthus annuus</name>
    <name type="common">Common sunflower</name>
    <dbReference type="NCBI Taxonomy" id="4232"/>
    <lineage>
        <taxon>Eukaryota</taxon>
        <taxon>Viridiplantae</taxon>
        <taxon>Streptophyta</taxon>
        <taxon>Embryophyta</taxon>
        <taxon>Tracheophyta</taxon>
        <taxon>Spermatophyta</taxon>
        <taxon>Magnoliopsida</taxon>
        <taxon>eudicotyledons</taxon>
        <taxon>Gunneridae</taxon>
        <taxon>Pentapetalae</taxon>
        <taxon>asterids</taxon>
        <taxon>campanulids</taxon>
        <taxon>Asterales</taxon>
        <taxon>Asteraceae</taxon>
        <taxon>Asteroideae</taxon>
        <taxon>Heliantheae alliance</taxon>
        <taxon>Heliantheae</taxon>
        <taxon>Helianthus</taxon>
    </lineage>
</organism>
<reference evidence="1" key="1">
    <citation type="journal article" date="2017" name="Nature">
        <title>The sunflower genome provides insights into oil metabolism, flowering and Asterid evolution.</title>
        <authorList>
            <person name="Badouin H."/>
            <person name="Gouzy J."/>
            <person name="Grassa C.J."/>
            <person name="Murat F."/>
            <person name="Staton S.E."/>
            <person name="Cottret L."/>
            <person name="Lelandais-Briere C."/>
            <person name="Owens G.L."/>
            <person name="Carrere S."/>
            <person name="Mayjonade B."/>
            <person name="Legrand L."/>
            <person name="Gill N."/>
            <person name="Kane N.C."/>
            <person name="Bowers J.E."/>
            <person name="Hubner S."/>
            <person name="Bellec A."/>
            <person name="Berard A."/>
            <person name="Berges H."/>
            <person name="Blanchet N."/>
            <person name="Boniface M.C."/>
            <person name="Brunel D."/>
            <person name="Catrice O."/>
            <person name="Chaidir N."/>
            <person name="Claudel C."/>
            <person name="Donnadieu C."/>
            <person name="Faraut T."/>
            <person name="Fievet G."/>
            <person name="Helmstetter N."/>
            <person name="King M."/>
            <person name="Knapp S.J."/>
            <person name="Lai Z."/>
            <person name="Le Paslier M.C."/>
            <person name="Lippi Y."/>
            <person name="Lorenzon L."/>
            <person name="Mandel J.R."/>
            <person name="Marage G."/>
            <person name="Marchand G."/>
            <person name="Marquand E."/>
            <person name="Bret-Mestries E."/>
            <person name="Morien E."/>
            <person name="Nambeesan S."/>
            <person name="Nguyen T."/>
            <person name="Pegot-Espagnet P."/>
            <person name="Pouilly N."/>
            <person name="Raftis F."/>
            <person name="Sallet E."/>
            <person name="Schiex T."/>
            <person name="Thomas J."/>
            <person name="Vandecasteele C."/>
            <person name="Vares D."/>
            <person name="Vear F."/>
            <person name="Vautrin S."/>
            <person name="Crespi M."/>
            <person name="Mangin B."/>
            <person name="Burke J.M."/>
            <person name="Salse J."/>
            <person name="Munos S."/>
            <person name="Vincourt P."/>
            <person name="Rieseberg L.H."/>
            <person name="Langlade N.B."/>
        </authorList>
    </citation>
    <scope>NUCLEOTIDE SEQUENCE</scope>
    <source>
        <tissue evidence="1">Leaves</tissue>
    </source>
</reference>
<accession>A0A9K3DD69</accession>
<protein>
    <submittedName>
        <fullName evidence="1">Uncharacterized protein</fullName>
    </submittedName>
</protein>
<dbReference type="PANTHER" id="PTHR31099">
    <property type="entry name" value="OS06G0165300 PROTEIN"/>
    <property type="match status" value="1"/>
</dbReference>
<dbReference type="AlphaFoldDB" id="A0A9K3DD69"/>
<reference evidence="1" key="2">
    <citation type="submission" date="2020-06" db="EMBL/GenBank/DDBJ databases">
        <title>Helianthus annuus Genome sequencing and assembly Release 2.</title>
        <authorList>
            <person name="Gouzy J."/>
            <person name="Langlade N."/>
            <person name="Munos S."/>
        </authorList>
    </citation>
    <scope>NUCLEOTIDE SEQUENCE</scope>
    <source>
        <tissue evidence="1">Leaves</tissue>
    </source>
</reference>
<name>A0A9K3DD69_HELAN</name>
<evidence type="ECO:0000313" key="1">
    <source>
        <dbReference type="EMBL" id="KAF5753391.1"/>
    </source>
</evidence>
<evidence type="ECO:0000313" key="2">
    <source>
        <dbReference type="Proteomes" id="UP000215914"/>
    </source>
</evidence>
<comment type="caution">
    <text evidence="1">The sequence shown here is derived from an EMBL/GenBank/DDBJ whole genome shotgun (WGS) entry which is preliminary data.</text>
</comment>
<proteinExistence type="predicted"/>
<dbReference type="Gramene" id="mRNA:HanXRQr2_Chr17g0779641">
    <property type="protein sequence ID" value="mRNA:HanXRQr2_Chr17g0779641"/>
    <property type="gene ID" value="HanXRQr2_Chr17g0779641"/>
</dbReference>
<keyword evidence="2" id="KW-1185">Reference proteome</keyword>
<dbReference type="EMBL" id="MNCJ02000332">
    <property type="protein sequence ID" value="KAF5753391.1"/>
    <property type="molecule type" value="Genomic_DNA"/>
</dbReference>
<dbReference type="PANTHER" id="PTHR31099:SF49">
    <property type="entry name" value="MYOSIN HEAVY CHAIN-LIKE PROTEIN"/>
    <property type="match status" value="1"/>
</dbReference>
<gene>
    <name evidence="1" type="ORF">HanXRQr2_Chr17g0779641</name>
</gene>
<sequence length="274" mass="31871">MFNVFYYVTYTGGFYSFNSRTTNVLPCSKDPPKSFHDWKNKFFYIRRGVIPIDMHYRSESEGVPKMLVGGAYADREWYKTLKRVPTAIIQLEENALFGAGMSLMWVPRDPRAVPIYAYKGKGYRLIYVLDPEVGGEMTARLLPEEEKPWVEQIRDNFLHPSSENLNTYVATHLGAISLFPLNLKLVSLLFGMRLFSFRARSIPDLHMDLYTTSHVQIPARELFRLLRVMLHPSPPLQSLRLSPLNLGRRSLKRRTRLARRPISIPLSQNFWIML</sequence>